<dbReference type="Proteomes" id="UP000689967">
    <property type="component" value="Unassembled WGS sequence"/>
</dbReference>
<dbReference type="GO" id="GO:0003677">
    <property type="term" value="F:DNA binding"/>
    <property type="evidence" value="ECO:0007669"/>
    <property type="project" value="UniProtKB-KW"/>
</dbReference>
<evidence type="ECO:0000313" key="3">
    <source>
        <dbReference type="EMBL" id="MBU8544357.1"/>
    </source>
</evidence>
<dbReference type="PROSITE" id="PS51740">
    <property type="entry name" value="SPOVT_ABRB"/>
    <property type="match status" value="1"/>
</dbReference>
<accession>A0ABS6H6N9</accession>
<dbReference type="EMBL" id="JAERQM010000003">
    <property type="protein sequence ID" value="MBU8544357.1"/>
    <property type="molecule type" value="Genomic_DNA"/>
</dbReference>
<protein>
    <submittedName>
        <fullName evidence="3">AbrB/MazE/SpoVT family DNA-binding domain-containing protein</fullName>
    </submittedName>
</protein>
<organism evidence="3 4">
    <name type="scientific">Falsiroseomonas oleicola</name>
    <dbReference type="NCBI Taxonomy" id="2801474"/>
    <lineage>
        <taxon>Bacteria</taxon>
        <taxon>Pseudomonadati</taxon>
        <taxon>Pseudomonadota</taxon>
        <taxon>Alphaproteobacteria</taxon>
        <taxon>Acetobacterales</taxon>
        <taxon>Roseomonadaceae</taxon>
        <taxon>Falsiroseomonas</taxon>
    </lineage>
</organism>
<keyword evidence="4" id="KW-1185">Reference proteome</keyword>
<proteinExistence type="predicted"/>
<evidence type="ECO:0000256" key="1">
    <source>
        <dbReference type="PROSITE-ProRule" id="PRU01076"/>
    </source>
</evidence>
<evidence type="ECO:0000259" key="2">
    <source>
        <dbReference type="PROSITE" id="PS51740"/>
    </source>
</evidence>
<gene>
    <name evidence="3" type="ORF">JJQ90_11610</name>
</gene>
<keyword evidence="1 3" id="KW-0238">DNA-binding</keyword>
<name>A0ABS6H6N9_9PROT</name>
<reference evidence="3 4" key="1">
    <citation type="submission" date="2021-01" db="EMBL/GenBank/DDBJ databases">
        <title>Roseomonas sp. nov, a bacterium isolated from an oil production mixture in Yumen Oilfield.</title>
        <authorList>
            <person name="Wu D."/>
        </authorList>
    </citation>
    <scope>NUCLEOTIDE SEQUENCE [LARGE SCALE GENOMIC DNA]</scope>
    <source>
        <strain evidence="3 4">ROY-5-3</strain>
    </source>
</reference>
<sequence length="118" mass="12567">MRPHKLRLDTRGRVLLTPMLRDACGIVPGMKLVVAVEDGELHVLPGEGAAAGRAPTLDLKGRLTLPGSLRKSLGLAPGATLLLRVDRPGLRLVAPGRLFARQRAARQALESALGRDPD</sequence>
<dbReference type="InterPro" id="IPR007159">
    <property type="entry name" value="SpoVT-AbrB_dom"/>
</dbReference>
<dbReference type="SMART" id="SM00966">
    <property type="entry name" value="SpoVT_AbrB"/>
    <property type="match status" value="2"/>
</dbReference>
<evidence type="ECO:0000313" key="4">
    <source>
        <dbReference type="Proteomes" id="UP000689967"/>
    </source>
</evidence>
<comment type="caution">
    <text evidence="3">The sequence shown here is derived from an EMBL/GenBank/DDBJ whole genome shotgun (WGS) entry which is preliminary data.</text>
</comment>
<dbReference type="RefSeq" id="WP_216875566.1">
    <property type="nucleotide sequence ID" value="NZ_JAERQM010000003.1"/>
</dbReference>
<feature type="domain" description="SpoVT-AbrB" evidence="2">
    <location>
        <begin position="52"/>
        <end position="97"/>
    </location>
</feature>